<reference evidence="2 3" key="1">
    <citation type="submission" date="2021-02" db="EMBL/GenBank/DDBJ databases">
        <title>Genome assembly of Pseudopithomyces chartarum.</title>
        <authorList>
            <person name="Jauregui R."/>
            <person name="Singh J."/>
            <person name="Voisey C."/>
        </authorList>
    </citation>
    <scope>NUCLEOTIDE SEQUENCE [LARGE SCALE GENOMIC DNA]</scope>
    <source>
        <strain evidence="2 3">AGR01</strain>
    </source>
</reference>
<keyword evidence="3" id="KW-1185">Reference proteome</keyword>
<evidence type="ECO:0000256" key="1">
    <source>
        <dbReference type="SAM" id="SignalP"/>
    </source>
</evidence>
<sequence length="333" mass="36198">MRITTFLAVLTGCLFSVPGFAVPAPPTSPNPAALEFQGDYFLGALPAQELGSAGPMVTPDGEVLQEGNVSMGQSSNEPQQELRITMGTERQHVGFTRSRDLGGYLRKLLEKLCGLRNPSPDNDAAPPANAAAPGPMCSRANFLAMKNICYNRGCEAYVGVQVESDYITAPTPGQDAKDLLKAFIDEIVKTFEATINCDKNRYVIDLSQVSKNRRDGSTKQNCREFANSADWYQVGIHGMPNNIFPHMRVKIWFNGKTNEGQLDCKGTQSSVWGSLPNSRIQEFAKMVGVPLRSAVSCADKNGIVEGWPTDLNGCSWNPHAVLRCGHDPECGPQ</sequence>
<proteinExistence type="predicted"/>
<dbReference type="EMBL" id="WVTA01000015">
    <property type="protein sequence ID" value="KAK3201820.1"/>
    <property type="molecule type" value="Genomic_DNA"/>
</dbReference>
<protein>
    <submittedName>
        <fullName evidence="2">Uncharacterized protein</fullName>
    </submittedName>
</protein>
<gene>
    <name evidence="2" type="ORF">GRF29_164g783528</name>
</gene>
<accession>A0AAN6LT80</accession>
<dbReference type="AlphaFoldDB" id="A0AAN6LT80"/>
<name>A0AAN6LT80_9PLEO</name>
<feature type="chain" id="PRO_5043031514" evidence="1">
    <location>
        <begin position="22"/>
        <end position="333"/>
    </location>
</feature>
<keyword evidence="1" id="KW-0732">Signal</keyword>
<organism evidence="2 3">
    <name type="scientific">Pseudopithomyces chartarum</name>
    <dbReference type="NCBI Taxonomy" id="1892770"/>
    <lineage>
        <taxon>Eukaryota</taxon>
        <taxon>Fungi</taxon>
        <taxon>Dikarya</taxon>
        <taxon>Ascomycota</taxon>
        <taxon>Pezizomycotina</taxon>
        <taxon>Dothideomycetes</taxon>
        <taxon>Pleosporomycetidae</taxon>
        <taxon>Pleosporales</taxon>
        <taxon>Massarineae</taxon>
        <taxon>Didymosphaeriaceae</taxon>
        <taxon>Pseudopithomyces</taxon>
    </lineage>
</organism>
<feature type="signal peptide" evidence="1">
    <location>
        <begin position="1"/>
        <end position="21"/>
    </location>
</feature>
<evidence type="ECO:0000313" key="3">
    <source>
        <dbReference type="Proteomes" id="UP001280581"/>
    </source>
</evidence>
<comment type="caution">
    <text evidence="2">The sequence shown here is derived from an EMBL/GenBank/DDBJ whole genome shotgun (WGS) entry which is preliminary data.</text>
</comment>
<evidence type="ECO:0000313" key="2">
    <source>
        <dbReference type="EMBL" id="KAK3201820.1"/>
    </source>
</evidence>
<dbReference type="Proteomes" id="UP001280581">
    <property type="component" value="Unassembled WGS sequence"/>
</dbReference>